<dbReference type="STRING" id="28087.Lsai_0217"/>
<comment type="caution">
    <text evidence="2">The sequence shown here is derived from an EMBL/GenBank/DDBJ whole genome shotgun (WGS) entry which is preliminary data.</text>
</comment>
<sequence length="117" mass="12848">MSKPLSSLLICFISSVVFANQGTKSCKPQVVTPIENWEIVAFNTADIPTSHAFQGENLIYSVKAHPHNKVNQVTIDSNNGRIKIKADGKDNFDVLVHVTNKCGSTSTTFNVQIDEED</sequence>
<dbReference type="EMBL" id="LNYV01000003">
    <property type="protein sequence ID" value="KTD60107.1"/>
    <property type="molecule type" value="Genomic_DNA"/>
</dbReference>
<feature type="signal peptide" evidence="1">
    <location>
        <begin position="1"/>
        <end position="19"/>
    </location>
</feature>
<dbReference type="RefSeq" id="WP_027270028.1">
    <property type="nucleotide sequence ID" value="NZ_CAAAJE010000005.1"/>
</dbReference>
<organism evidence="2 3">
    <name type="scientific">Legionella sainthelensi</name>
    <dbReference type="NCBI Taxonomy" id="28087"/>
    <lineage>
        <taxon>Bacteria</taxon>
        <taxon>Pseudomonadati</taxon>
        <taxon>Pseudomonadota</taxon>
        <taxon>Gammaproteobacteria</taxon>
        <taxon>Legionellales</taxon>
        <taxon>Legionellaceae</taxon>
        <taxon>Legionella</taxon>
    </lineage>
</organism>
<evidence type="ECO:0000256" key="1">
    <source>
        <dbReference type="SAM" id="SignalP"/>
    </source>
</evidence>
<dbReference type="Gene3D" id="2.60.40.10">
    <property type="entry name" value="Immunoglobulins"/>
    <property type="match status" value="1"/>
</dbReference>
<evidence type="ECO:0000313" key="2">
    <source>
        <dbReference type="EMBL" id="KTD60107.1"/>
    </source>
</evidence>
<dbReference type="Proteomes" id="UP000054621">
    <property type="component" value="Unassembled WGS sequence"/>
</dbReference>
<accession>A0A0W0YT70</accession>
<dbReference type="AlphaFoldDB" id="A0A0W0YT70"/>
<evidence type="ECO:0008006" key="4">
    <source>
        <dbReference type="Google" id="ProtNLM"/>
    </source>
</evidence>
<feature type="chain" id="PRO_5006917911" description="Cadherin domain-containing protein" evidence="1">
    <location>
        <begin position="20"/>
        <end position="117"/>
    </location>
</feature>
<dbReference type="OrthoDB" id="5649759at2"/>
<name>A0A0W0YT70_9GAMM</name>
<evidence type="ECO:0000313" key="3">
    <source>
        <dbReference type="Proteomes" id="UP000054621"/>
    </source>
</evidence>
<protein>
    <recommendedName>
        <fullName evidence="4">Cadherin domain-containing protein</fullName>
    </recommendedName>
</protein>
<reference evidence="2 3" key="1">
    <citation type="submission" date="2015-11" db="EMBL/GenBank/DDBJ databases">
        <title>Genomic analysis of 38 Legionella species identifies large and diverse effector repertoires.</title>
        <authorList>
            <person name="Burstein D."/>
            <person name="Amaro F."/>
            <person name="Zusman T."/>
            <person name="Lifshitz Z."/>
            <person name="Cohen O."/>
            <person name="Gilbert J.A."/>
            <person name="Pupko T."/>
            <person name="Shuman H.A."/>
            <person name="Segal G."/>
        </authorList>
    </citation>
    <scope>NUCLEOTIDE SEQUENCE [LARGE SCALE GENOMIC DNA]</scope>
    <source>
        <strain evidence="2 3">Mt.St.Helens-4</strain>
    </source>
</reference>
<dbReference type="PATRIC" id="fig|28087.4.peg.230"/>
<dbReference type="InterPro" id="IPR013783">
    <property type="entry name" value="Ig-like_fold"/>
</dbReference>
<proteinExistence type="predicted"/>
<keyword evidence="1" id="KW-0732">Signal</keyword>
<dbReference type="eggNOG" id="ENOG5031EI4">
    <property type="taxonomic scope" value="Bacteria"/>
</dbReference>
<gene>
    <name evidence="2" type="ORF">Lsai_0217</name>
</gene>